<keyword evidence="1" id="KW-0677">Repeat</keyword>
<dbReference type="Pfam" id="PF13812">
    <property type="entry name" value="PPR_3"/>
    <property type="match status" value="1"/>
</dbReference>
<evidence type="ECO:0000313" key="4">
    <source>
        <dbReference type="Proteomes" id="UP000186817"/>
    </source>
</evidence>
<evidence type="ECO:0000256" key="1">
    <source>
        <dbReference type="ARBA" id="ARBA00022737"/>
    </source>
</evidence>
<gene>
    <name evidence="3" type="ORF">AK812_SmicGene17897</name>
</gene>
<evidence type="ECO:0000256" key="2">
    <source>
        <dbReference type="SAM" id="SignalP"/>
    </source>
</evidence>
<sequence>MPKCRPQCRGPHLALLIAVFTLVTSWEGGLPFSAPGKARKSPKQAAASVMRERSGLGIGARVTDTKSWRAVSPEESALAGKLKAAGIKGRWTQVWRLYQDYTGIAIPVHGAAMQAAYRCRRYSEAAEMYTKLRTVNDAELNQVILVHGIKIFGKLHDADRVEAIWQEVLAKGWMDKFPATARIDAASEMGDIRAAASVLDYLQNASLPSDVIQFSSAINACKNSDEKLSYMAANVLLNRMIEEGLQPNIVTFTSFAGAHRLANLTQTKRVPSILDEQKVIPNSLFVETFLGAVFQGRLRDVWSVSDVAERIQGTSPERVQFALDFLDDVEARGQIIVTAIGADAFSATSRLWRPWSLSAVPAVGVQPRSPKNRHLSPYERLLVNIMKDAGSQGRWSEVQRYWAGYNGTAVEVYDAAMGAAYSCGQYAHGATIFKKRSNHSAAEVDLNFLLTGLKIFRKLRDRLQTEAVWQQIETKGWVKDVDETTTLQASILLGNISLAASALDVVRTQRMLPDRFHCSSAIRACAMSDQKGKHLAAAYFLDYMMQERLEPDTLTFLNTLAAHQTASAQEIDGVLEKMALARLEPDAIMTEAYMGAMFQGRLRNISSPEDVEKSLAGVSPERLQAARSFLEENLACSGRRTKLTKLVMKFYGLT</sequence>
<comment type="caution">
    <text evidence="3">The sequence shown here is derived from an EMBL/GenBank/DDBJ whole genome shotgun (WGS) entry which is preliminary data.</text>
</comment>
<dbReference type="InterPro" id="IPR011990">
    <property type="entry name" value="TPR-like_helical_dom_sf"/>
</dbReference>
<dbReference type="Proteomes" id="UP000186817">
    <property type="component" value="Unassembled WGS sequence"/>
</dbReference>
<accession>A0A1Q9DWI6</accession>
<dbReference type="PANTHER" id="PTHR47447:SF23">
    <property type="entry name" value="PENTACOTRIPEPTIDE-REPEAT REGION OF PRORP DOMAIN-CONTAINING PROTEIN"/>
    <property type="match status" value="1"/>
</dbReference>
<proteinExistence type="predicted"/>
<dbReference type="EMBL" id="LSRX01000358">
    <property type="protein sequence ID" value="OLP99537.1"/>
    <property type="molecule type" value="Genomic_DNA"/>
</dbReference>
<dbReference type="OrthoDB" id="412605at2759"/>
<feature type="chain" id="PRO_5012232239" evidence="2">
    <location>
        <begin position="29"/>
        <end position="654"/>
    </location>
</feature>
<reference evidence="3 4" key="1">
    <citation type="submission" date="2016-02" db="EMBL/GenBank/DDBJ databases">
        <title>Genome analysis of coral dinoflagellate symbionts highlights evolutionary adaptations to a symbiotic lifestyle.</title>
        <authorList>
            <person name="Aranda M."/>
            <person name="Li Y."/>
            <person name="Liew Y.J."/>
            <person name="Baumgarten S."/>
            <person name="Simakov O."/>
            <person name="Wilson M."/>
            <person name="Piel J."/>
            <person name="Ashoor H."/>
            <person name="Bougouffa S."/>
            <person name="Bajic V.B."/>
            <person name="Ryu T."/>
            <person name="Ravasi T."/>
            <person name="Bayer T."/>
            <person name="Micklem G."/>
            <person name="Kim H."/>
            <person name="Bhak J."/>
            <person name="Lajeunesse T.C."/>
            <person name="Voolstra C.R."/>
        </authorList>
    </citation>
    <scope>NUCLEOTIDE SEQUENCE [LARGE SCALE GENOMIC DNA]</scope>
    <source>
        <strain evidence="3 4">CCMP2467</strain>
    </source>
</reference>
<protein>
    <submittedName>
        <fullName evidence="3">Pentatricopeptide repeat-containing protein, chloroplastic</fullName>
    </submittedName>
</protein>
<dbReference type="Gene3D" id="1.25.40.10">
    <property type="entry name" value="Tetratricopeptide repeat domain"/>
    <property type="match status" value="2"/>
</dbReference>
<evidence type="ECO:0000313" key="3">
    <source>
        <dbReference type="EMBL" id="OLP99537.1"/>
    </source>
</evidence>
<name>A0A1Q9DWI6_SYMMI</name>
<keyword evidence="2" id="KW-0732">Signal</keyword>
<keyword evidence="4" id="KW-1185">Reference proteome</keyword>
<dbReference type="PANTHER" id="PTHR47447">
    <property type="entry name" value="OS03G0856100 PROTEIN"/>
    <property type="match status" value="1"/>
</dbReference>
<organism evidence="3 4">
    <name type="scientific">Symbiodinium microadriaticum</name>
    <name type="common">Dinoflagellate</name>
    <name type="synonym">Zooxanthella microadriatica</name>
    <dbReference type="NCBI Taxonomy" id="2951"/>
    <lineage>
        <taxon>Eukaryota</taxon>
        <taxon>Sar</taxon>
        <taxon>Alveolata</taxon>
        <taxon>Dinophyceae</taxon>
        <taxon>Suessiales</taxon>
        <taxon>Symbiodiniaceae</taxon>
        <taxon>Symbiodinium</taxon>
    </lineage>
</organism>
<dbReference type="InterPro" id="IPR002885">
    <property type="entry name" value="PPR_rpt"/>
</dbReference>
<dbReference type="AlphaFoldDB" id="A0A1Q9DWI6"/>
<feature type="signal peptide" evidence="2">
    <location>
        <begin position="1"/>
        <end position="28"/>
    </location>
</feature>